<organism evidence="1 2">
    <name type="scientific">Actinoplanes sandaracinus</name>
    <dbReference type="NCBI Taxonomy" id="3045177"/>
    <lineage>
        <taxon>Bacteria</taxon>
        <taxon>Bacillati</taxon>
        <taxon>Actinomycetota</taxon>
        <taxon>Actinomycetes</taxon>
        <taxon>Micromonosporales</taxon>
        <taxon>Micromonosporaceae</taxon>
        <taxon>Actinoplanes</taxon>
    </lineage>
</organism>
<reference evidence="1 2" key="1">
    <citation type="submission" date="2023-05" db="EMBL/GenBank/DDBJ databases">
        <title>Actinoplanes sp. NEAU-A12 genome sequencing.</title>
        <authorList>
            <person name="Wang Z.-S."/>
        </authorList>
    </citation>
    <scope>NUCLEOTIDE SEQUENCE [LARGE SCALE GENOMIC DNA]</scope>
    <source>
        <strain evidence="1 2">NEAU-A12</strain>
    </source>
</reference>
<protein>
    <recommendedName>
        <fullName evidence="3">HAF repeat-containing protein</fullName>
    </recommendedName>
</protein>
<evidence type="ECO:0008006" key="3">
    <source>
        <dbReference type="Google" id="ProtNLM"/>
    </source>
</evidence>
<keyword evidence="2" id="KW-1185">Reference proteome</keyword>
<dbReference type="InterPro" id="IPR014262">
    <property type="entry name" value="HAF_rpt"/>
</dbReference>
<dbReference type="NCBIfam" id="TIGR02913">
    <property type="entry name" value="HAF_rpt"/>
    <property type="match status" value="1"/>
</dbReference>
<evidence type="ECO:0000313" key="1">
    <source>
        <dbReference type="EMBL" id="MDI6105573.1"/>
    </source>
</evidence>
<comment type="caution">
    <text evidence="1">The sequence shown here is derived from an EMBL/GenBank/DDBJ whole genome shotgun (WGS) entry which is preliminary data.</text>
</comment>
<proteinExistence type="predicted"/>
<name>A0ABT6X0R3_9ACTN</name>
<evidence type="ECO:0000313" key="2">
    <source>
        <dbReference type="Proteomes" id="UP001241758"/>
    </source>
</evidence>
<dbReference type="Proteomes" id="UP001241758">
    <property type="component" value="Unassembled WGS sequence"/>
</dbReference>
<accession>A0ABT6X0R3</accession>
<sequence length="258" mass="26420">METLAVLTMGSTGEALDISDSGHIVGASTTTDGVQHAVYWKADGSVWELPGLGGPFSVARQVNEHGVILGEAMDADSRWHFVRWDDRVVTDLGAFSGDVSTSGINGAGQMVGTAPFGASRHAARWEANGTLTDLGVVAGTTVSWGHAINDHGVAVGQASNGGMGDVTVAFSADGDKSSVLPVAGGHSATALKINNAGLIIGRTFGGPEESHPTIWVDGVQVDPKSVGVGAPLIKDLNDNGDLIGGFDDMHAGEAYLYL</sequence>
<gene>
    <name evidence="1" type="ORF">QLQ12_44035</name>
</gene>
<dbReference type="EMBL" id="JASCTH010000048">
    <property type="protein sequence ID" value="MDI6105573.1"/>
    <property type="molecule type" value="Genomic_DNA"/>
</dbReference>